<proteinExistence type="predicted"/>
<dbReference type="InterPro" id="IPR005094">
    <property type="entry name" value="Endonuclease_MobA/VirD2"/>
</dbReference>
<feature type="domain" description="MobA/VirD2-like nuclease" evidence="1">
    <location>
        <begin position="45"/>
        <end position="153"/>
    </location>
</feature>
<evidence type="ECO:0000259" key="1">
    <source>
        <dbReference type="Pfam" id="PF03432"/>
    </source>
</evidence>
<feature type="non-terminal residue" evidence="2">
    <location>
        <position position="167"/>
    </location>
</feature>
<evidence type="ECO:0000313" key="2">
    <source>
        <dbReference type="EMBL" id="EKC70232.1"/>
    </source>
</evidence>
<dbReference type="Pfam" id="PF03432">
    <property type="entry name" value="Relaxase"/>
    <property type="match status" value="1"/>
</dbReference>
<organism evidence="2">
    <name type="scientific">human gut metagenome</name>
    <dbReference type="NCBI Taxonomy" id="408170"/>
    <lineage>
        <taxon>unclassified sequences</taxon>
        <taxon>metagenomes</taxon>
        <taxon>organismal metagenomes</taxon>
    </lineage>
</organism>
<comment type="caution">
    <text evidence="2">The sequence shown here is derived from an EMBL/GenBank/DDBJ whole genome shotgun (WGS) entry which is preliminary data.</text>
</comment>
<accession>K1TAP0</accession>
<dbReference type="AlphaFoldDB" id="K1TAP0"/>
<sequence length="167" mass="19261">MVAKINRGVSLYGAVIYNQRKVDEATARIIAGNRMITDLTGNPHNVMQQTLWAFESYLAANRNTEKPVLHISLNPSVDDRLTDGQFAELAREYMQKMGYGDQPYIVYLHEDIDRRHVHIVSTCVKENGEKISDAYEWNRSMKACRELENRFGLKPVADKRNELLEPY</sequence>
<protein>
    <submittedName>
        <fullName evidence="2">Relaxase/mobilization nuclease domain protein</fullName>
    </submittedName>
</protein>
<dbReference type="EMBL" id="AJWY01005216">
    <property type="protein sequence ID" value="EKC70232.1"/>
    <property type="molecule type" value="Genomic_DNA"/>
</dbReference>
<reference evidence="2" key="1">
    <citation type="journal article" date="2013" name="Environ. Microbiol.">
        <title>Microbiota from the distal guts of lean and obese adolescents exhibit partial functional redundancy besides clear differences in community structure.</title>
        <authorList>
            <person name="Ferrer M."/>
            <person name="Ruiz A."/>
            <person name="Lanza F."/>
            <person name="Haange S.B."/>
            <person name="Oberbach A."/>
            <person name="Till H."/>
            <person name="Bargiela R."/>
            <person name="Campoy C."/>
            <person name="Segura M.T."/>
            <person name="Richter M."/>
            <person name="von Bergen M."/>
            <person name="Seifert J."/>
            <person name="Suarez A."/>
        </authorList>
    </citation>
    <scope>NUCLEOTIDE SEQUENCE</scope>
</reference>
<gene>
    <name evidence="2" type="ORF">LEA_07886</name>
</gene>
<name>K1TAP0_9ZZZZ</name>